<sequence length="210" mass="23658">MNVNAKPLSELSRIVQCLEVASTPFKTAPQKLISTVNNDDDDVPYTFVIQTGVVAIHRKSDELLVGIAKAPYIYGLSAWVNNSHQEYVMMAHSHCSGFYLPASSLYQRLQQASLWQDAFCWLSWINHHLGKRDMQLVGNNSYSQIRAMLINMAEWDETLRSKIGVMNHIQRSTGISRSVVAEVLAALRQGNYITMSRGKLVSINRLPADY</sequence>
<dbReference type="HAMAP" id="MF_02072">
    <property type="entry name" value="IprA"/>
    <property type="match status" value="1"/>
</dbReference>
<evidence type="ECO:0000313" key="4">
    <source>
        <dbReference type="Proteomes" id="UP000282263"/>
    </source>
</evidence>
<organism evidence="3 4">
    <name type="scientific">Enterobacter mori</name>
    <dbReference type="NCBI Taxonomy" id="539813"/>
    <lineage>
        <taxon>Bacteria</taxon>
        <taxon>Pseudomonadati</taxon>
        <taxon>Pseudomonadota</taxon>
        <taxon>Gammaproteobacteria</taxon>
        <taxon>Enterobacterales</taxon>
        <taxon>Enterobacteriaceae</taxon>
        <taxon>Enterobacter</taxon>
    </lineage>
</organism>
<dbReference type="InterPro" id="IPR018490">
    <property type="entry name" value="cNMP-bd_dom_sf"/>
</dbReference>
<evidence type="ECO:0000259" key="2">
    <source>
        <dbReference type="Pfam" id="PF15977"/>
    </source>
</evidence>
<dbReference type="GO" id="GO:0006979">
    <property type="term" value="P:response to oxidative stress"/>
    <property type="evidence" value="ECO:0007669"/>
    <property type="project" value="UniProtKB-UniRule"/>
</dbReference>
<dbReference type="EMBL" id="RXPP01000028">
    <property type="protein sequence ID" value="RTQ21391.1"/>
    <property type="molecule type" value="Genomic_DNA"/>
</dbReference>
<gene>
    <name evidence="1" type="primary">iprA</name>
    <name evidence="3" type="ORF">EKN29_20805</name>
</gene>
<keyword evidence="1" id="KW-0346">Stress response</keyword>
<reference evidence="3 4" key="1">
    <citation type="submission" date="2018-12" db="EMBL/GenBank/DDBJ databases">
        <title>The Batch Genome Submission of Enterobacter spp. strains.</title>
        <authorList>
            <person name="Wei L."/>
            <person name="Wu W."/>
            <person name="Lin J."/>
            <person name="Zhang X."/>
            <person name="Feng Y."/>
            <person name="Zong Z."/>
        </authorList>
    </citation>
    <scope>NUCLEOTIDE SEQUENCE [LARGE SCALE GENOMIC DNA]</scope>
    <source>
        <strain evidence="3 4">SCEM020047</strain>
    </source>
</reference>
<protein>
    <recommendedName>
        <fullName evidence="1">Inhibitor of hydrogen peroxide resistance</fullName>
    </recommendedName>
</protein>
<evidence type="ECO:0000256" key="1">
    <source>
        <dbReference type="HAMAP-Rule" id="MF_02072"/>
    </source>
</evidence>
<dbReference type="AlphaFoldDB" id="A0A9Q7NRE6"/>
<dbReference type="Proteomes" id="UP000282263">
    <property type="component" value="Unassembled WGS sequence"/>
</dbReference>
<evidence type="ECO:0000313" key="3">
    <source>
        <dbReference type="EMBL" id="RTQ21391.1"/>
    </source>
</evidence>
<dbReference type="InterPro" id="IPR041687">
    <property type="entry name" value="HTH_46"/>
</dbReference>
<comment type="similarity">
    <text evidence="1">Belongs to the IprA family.</text>
</comment>
<feature type="DNA-binding region" description="H-T-H motif" evidence="1">
    <location>
        <begin position="166"/>
        <end position="185"/>
    </location>
</feature>
<dbReference type="Gene3D" id="2.60.120.10">
    <property type="entry name" value="Jelly Rolls"/>
    <property type="match status" value="1"/>
</dbReference>
<dbReference type="InterPro" id="IPR034719">
    <property type="entry name" value="IprA"/>
</dbReference>
<name>A0A9Q7NRE6_9ENTR</name>
<comment type="caution">
    <text evidence="3">The sequence shown here is derived from an EMBL/GenBank/DDBJ whole genome shotgun (WGS) entry which is preliminary data.</text>
</comment>
<dbReference type="InterPro" id="IPR014710">
    <property type="entry name" value="RmlC-like_jellyroll"/>
</dbReference>
<dbReference type="RefSeq" id="WP_108415681.1">
    <property type="nucleotide sequence ID" value="NZ_CABIVX010000004.1"/>
</dbReference>
<comment type="function">
    <text evidence="1">Involved in oxidative stress resistance.</text>
</comment>
<dbReference type="SUPFAM" id="SSF51206">
    <property type="entry name" value="cAMP-binding domain-like"/>
    <property type="match status" value="1"/>
</dbReference>
<feature type="domain" description="IprA winged helix-turn-helix" evidence="2">
    <location>
        <begin position="141"/>
        <end position="207"/>
    </location>
</feature>
<dbReference type="Pfam" id="PF15977">
    <property type="entry name" value="HTH_46"/>
    <property type="match status" value="1"/>
</dbReference>
<accession>A0A9Q7NRE6</accession>
<proteinExistence type="inferred from homology"/>